<protein>
    <submittedName>
        <fullName evidence="3">Uncharacterized protein</fullName>
    </submittedName>
</protein>
<evidence type="ECO:0000256" key="2">
    <source>
        <dbReference type="SAM" id="MobiDB-lite"/>
    </source>
</evidence>
<evidence type="ECO:0000256" key="1">
    <source>
        <dbReference type="SAM" id="Coils"/>
    </source>
</evidence>
<reference evidence="3" key="1">
    <citation type="journal article" date="2014" name="Genome Announc.">
        <title>De novo whole-genome sequence and genome annotation of Lichtheimia ramosa.</title>
        <authorList>
            <person name="Linde J."/>
            <person name="Schwartze V."/>
            <person name="Binder U."/>
            <person name="Lass-Florl C."/>
            <person name="Voigt K."/>
            <person name="Horn F."/>
        </authorList>
    </citation>
    <scope>NUCLEOTIDE SEQUENCE</scope>
    <source>
        <strain evidence="3">JMRC FSU:6197</strain>
    </source>
</reference>
<keyword evidence="1" id="KW-0175">Coiled coil</keyword>
<accession>A0A077WNU5</accession>
<dbReference type="EMBL" id="LK023327">
    <property type="protein sequence ID" value="CDS08769.1"/>
    <property type="molecule type" value="Genomic_DNA"/>
</dbReference>
<dbReference type="SUPFAM" id="SSF69989">
    <property type="entry name" value="C-terminal domain of PLC-beta"/>
    <property type="match status" value="1"/>
</dbReference>
<name>A0A077WNU5_9FUNG</name>
<organism evidence="3">
    <name type="scientific">Lichtheimia ramosa</name>
    <dbReference type="NCBI Taxonomy" id="688394"/>
    <lineage>
        <taxon>Eukaryota</taxon>
        <taxon>Fungi</taxon>
        <taxon>Fungi incertae sedis</taxon>
        <taxon>Mucoromycota</taxon>
        <taxon>Mucoromycotina</taxon>
        <taxon>Mucoromycetes</taxon>
        <taxon>Mucorales</taxon>
        <taxon>Lichtheimiaceae</taxon>
        <taxon>Lichtheimia</taxon>
    </lineage>
</organism>
<gene>
    <name evidence="3" type="ORF">LRAMOSA10130</name>
</gene>
<evidence type="ECO:0000313" key="3">
    <source>
        <dbReference type="EMBL" id="CDS08769.1"/>
    </source>
</evidence>
<proteinExistence type="predicted"/>
<feature type="region of interest" description="Disordered" evidence="2">
    <location>
        <begin position="56"/>
        <end position="80"/>
    </location>
</feature>
<sequence>MAEDTGLADRLVAMRNRLDNYRLRNAAVLEREREQEKLEEAEAETRRQLEEEHARTLKEADQVHPTTVSISPAPAPAPFGTMVTEKDAIDWLKQS</sequence>
<dbReference type="AlphaFoldDB" id="A0A077WNU5"/>
<feature type="coiled-coil region" evidence="1">
    <location>
        <begin position="24"/>
        <end position="55"/>
    </location>
</feature>